<reference evidence="1 2" key="1">
    <citation type="journal article" date="2017" name="Int. J. Syst. Evol. Microbiol.">
        <title>Ramlibacter monticola sp. nov., isolated from forest soil.</title>
        <authorList>
            <person name="Chaudhary D.K."/>
            <person name="Kim J."/>
        </authorList>
    </citation>
    <scope>NUCLEOTIDE SEQUENCE [LARGE SCALE GENOMIC DNA]</scope>
    <source>
        <strain evidence="1 2">KACC 19175</strain>
    </source>
</reference>
<organism evidence="1 2">
    <name type="scientific">Ramlibacter monticola</name>
    <dbReference type="NCBI Taxonomy" id="1926872"/>
    <lineage>
        <taxon>Bacteria</taxon>
        <taxon>Pseudomonadati</taxon>
        <taxon>Pseudomonadota</taxon>
        <taxon>Betaproteobacteria</taxon>
        <taxon>Burkholderiales</taxon>
        <taxon>Comamonadaceae</taxon>
        <taxon>Ramlibacter</taxon>
    </lineage>
</organism>
<dbReference type="Proteomes" id="UP000599109">
    <property type="component" value="Unassembled WGS sequence"/>
</dbReference>
<comment type="caution">
    <text evidence="1">The sequence shown here is derived from an EMBL/GenBank/DDBJ whole genome shotgun (WGS) entry which is preliminary data.</text>
</comment>
<keyword evidence="2" id="KW-1185">Reference proteome</keyword>
<sequence length="108" mass="11317">MPLSAIHVRSVGMLSSTRAEALAHACVSALDALYGEVIRWDVSLQPPLAPWYSSGYAVRAQAQLRDGGVIAIRAQGGDLEDTVRDAFDGIGELLLRESAPPAAASPAC</sequence>
<accession>A0A937CSV0</accession>
<protein>
    <submittedName>
        <fullName evidence="1">Uncharacterized protein</fullName>
    </submittedName>
</protein>
<evidence type="ECO:0000313" key="1">
    <source>
        <dbReference type="EMBL" id="MBL0391860.1"/>
    </source>
</evidence>
<proteinExistence type="predicted"/>
<dbReference type="RefSeq" id="WP_201674462.1">
    <property type="nucleotide sequence ID" value="NZ_JAEQNE010000002.1"/>
</dbReference>
<gene>
    <name evidence="1" type="ORF">JJ685_12040</name>
</gene>
<dbReference type="AlphaFoldDB" id="A0A937CSV0"/>
<dbReference type="EMBL" id="JAEQNE010000002">
    <property type="protein sequence ID" value="MBL0391860.1"/>
    <property type="molecule type" value="Genomic_DNA"/>
</dbReference>
<name>A0A937CSV0_9BURK</name>
<evidence type="ECO:0000313" key="2">
    <source>
        <dbReference type="Proteomes" id="UP000599109"/>
    </source>
</evidence>